<dbReference type="PRINTS" id="PR00502">
    <property type="entry name" value="NUDIXFAMILY"/>
</dbReference>
<evidence type="ECO:0000313" key="6">
    <source>
        <dbReference type="Proteomes" id="UP000471166"/>
    </source>
</evidence>
<sequence length="100" mass="11075">MHHPRIRVAAYVIRYRTTPELLVFDHAAHPEAGTQIPAGGVHSGESLEQAVLREVAEETGLRAVSLVEQLAVDNRPHPLTHYREQPGCTISRCEPMPVCC</sequence>
<keyword evidence="2 3" id="KW-0378">Hydrolase</keyword>
<comment type="similarity">
    <text evidence="1 3">Belongs to the Nudix hydrolase family.</text>
</comment>
<dbReference type="RefSeq" id="WP_163845913.1">
    <property type="nucleotide sequence ID" value="NZ_JAAGVB010000031.1"/>
</dbReference>
<reference evidence="5 6" key="1">
    <citation type="submission" date="2020-01" db="EMBL/GenBank/DDBJ databases">
        <title>Genetics and antimicrobial susceptibilities of Nocardia species isolated from the soil; a comparison with species isolated from humans.</title>
        <authorList>
            <person name="Carrasco G."/>
            <person name="Monzon S."/>
            <person name="Sansegundo M."/>
            <person name="Garcia E."/>
            <person name="Garrido N."/>
            <person name="Medina M.J."/>
            <person name="Villalon P."/>
            <person name="Ramirez-Arocha A.C."/>
            <person name="Jimenez P."/>
            <person name="Cuesta I."/>
            <person name="Valdezate S."/>
        </authorList>
    </citation>
    <scope>NUCLEOTIDE SEQUENCE [LARGE SCALE GENOMIC DNA]</scope>
    <source>
        <strain evidence="5 6">CNM20110626</strain>
    </source>
</reference>
<protein>
    <submittedName>
        <fullName evidence="5">NUDIX domain-containing protein</fullName>
    </submittedName>
</protein>
<dbReference type="GO" id="GO:0016787">
    <property type="term" value="F:hydrolase activity"/>
    <property type="evidence" value="ECO:0007669"/>
    <property type="project" value="UniProtKB-KW"/>
</dbReference>
<evidence type="ECO:0000256" key="2">
    <source>
        <dbReference type="ARBA" id="ARBA00022801"/>
    </source>
</evidence>
<organism evidence="5 6">
    <name type="scientific">Nocardia cyriacigeorgica</name>
    <dbReference type="NCBI Taxonomy" id="135487"/>
    <lineage>
        <taxon>Bacteria</taxon>
        <taxon>Bacillati</taxon>
        <taxon>Actinomycetota</taxon>
        <taxon>Actinomycetes</taxon>
        <taxon>Mycobacteriales</taxon>
        <taxon>Nocardiaceae</taxon>
        <taxon>Nocardia</taxon>
    </lineage>
</organism>
<dbReference type="PANTHER" id="PTHR43736">
    <property type="entry name" value="ADP-RIBOSE PYROPHOSPHATASE"/>
    <property type="match status" value="1"/>
</dbReference>
<accession>A0A6P1CQA1</accession>
<evidence type="ECO:0000256" key="1">
    <source>
        <dbReference type="ARBA" id="ARBA00005582"/>
    </source>
</evidence>
<gene>
    <name evidence="5" type="ORF">GV791_19575</name>
</gene>
<feature type="domain" description="Nudix hydrolase" evidence="4">
    <location>
        <begin position="4"/>
        <end position="100"/>
    </location>
</feature>
<dbReference type="Pfam" id="PF00293">
    <property type="entry name" value="NUDIX"/>
    <property type="match status" value="1"/>
</dbReference>
<name>A0A6P1CQA1_9NOCA</name>
<dbReference type="PANTHER" id="PTHR43736:SF1">
    <property type="entry name" value="DIHYDRONEOPTERIN TRIPHOSPHATE DIPHOSPHATASE"/>
    <property type="match status" value="1"/>
</dbReference>
<evidence type="ECO:0000256" key="3">
    <source>
        <dbReference type="RuleBase" id="RU003476"/>
    </source>
</evidence>
<evidence type="ECO:0000313" key="5">
    <source>
        <dbReference type="EMBL" id="NEW34741.1"/>
    </source>
</evidence>
<dbReference type="AlphaFoldDB" id="A0A6P1CQA1"/>
<dbReference type="SUPFAM" id="SSF55811">
    <property type="entry name" value="Nudix"/>
    <property type="match status" value="1"/>
</dbReference>
<evidence type="ECO:0000259" key="4">
    <source>
        <dbReference type="PROSITE" id="PS51462"/>
    </source>
</evidence>
<dbReference type="PROSITE" id="PS51462">
    <property type="entry name" value="NUDIX"/>
    <property type="match status" value="1"/>
</dbReference>
<comment type="caution">
    <text evidence="5">The sequence shown here is derived from an EMBL/GenBank/DDBJ whole genome shotgun (WGS) entry which is preliminary data.</text>
</comment>
<dbReference type="InterPro" id="IPR020084">
    <property type="entry name" value="NUDIX_hydrolase_CS"/>
</dbReference>
<dbReference type="InterPro" id="IPR020476">
    <property type="entry name" value="Nudix_hydrolase"/>
</dbReference>
<dbReference type="EMBL" id="JAAGVB010000031">
    <property type="protein sequence ID" value="NEW34741.1"/>
    <property type="molecule type" value="Genomic_DNA"/>
</dbReference>
<dbReference type="InterPro" id="IPR000086">
    <property type="entry name" value="NUDIX_hydrolase_dom"/>
</dbReference>
<dbReference type="Gene3D" id="3.90.79.10">
    <property type="entry name" value="Nucleoside Triphosphate Pyrophosphohydrolase"/>
    <property type="match status" value="1"/>
</dbReference>
<dbReference type="InterPro" id="IPR015797">
    <property type="entry name" value="NUDIX_hydrolase-like_dom_sf"/>
</dbReference>
<proteinExistence type="inferred from homology"/>
<dbReference type="PROSITE" id="PS00893">
    <property type="entry name" value="NUDIX_BOX"/>
    <property type="match status" value="1"/>
</dbReference>
<dbReference type="Proteomes" id="UP000471166">
    <property type="component" value="Unassembled WGS sequence"/>
</dbReference>
<feature type="non-terminal residue" evidence="5">
    <location>
        <position position="100"/>
    </location>
</feature>